<dbReference type="SMART" id="SM00248">
    <property type="entry name" value="ANK"/>
    <property type="match status" value="10"/>
</dbReference>
<feature type="repeat" description="ANK" evidence="3">
    <location>
        <begin position="893"/>
        <end position="926"/>
    </location>
</feature>
<evidence type="ECO:0000313" key="6">
    <source>
        <dbReference type="EMBL" id="CAL1541164.1"/>
    </source>
</evidence>
<evidence type="ECO:0000313" key="7">
    <source>
        <dbReference type="Proteomes" id="UP001497497"/>
    </source>
</evidence>
<accession>A0AAV2I9K4</accession>
<reference evidence="6 7" key="1">
    <citation type="submission" date="2024-04" db="EMBL/GenBank/DDBJ databases">
        <authorList>
            <consortium name="Genoscope - CEA"/>
            <person name="William W."/>
        </authorList>
    </citation>
    <scope>NUCLEOTIDE SEQUENCE [LARGE SCALE GENOMIC DNA]</scope>
</reference>
<dbReference type="InterPro" id="IPR036770">
    <property type="entry name" value="Ankyrin_rpt-contain_sf"/>
</dbReference>
<dbReference type="PANTHER" id="PTHR24198">
    <property type="entry name" value="ANKYRIN REPEAT AND PROTEIN KINASE DOMAIN-CONTAINING PROTEIN"/>
    <property type="match status" value="1"/>
</dbReference>
<dbReference type="EMBL" id="CAXITT010000418">
    <property type="protein sequence ID" value="CAL1541164.1"/>
    <property type="molecule type" value="Genomic_DNA"/>
</dbReference>
<evidence type="ECO:0000256" key="1">
    <source>
        <dbReference type="ARBA" id="ARBA00022737"/>
    </source>
</evidence>
<dbReference type="Proteomes" id="UP001497497">
    <property type="component" value="Unassembled WGS sequence"/>
</dbReference>
<feature type="coiled-coil region" evidence="4">
    <location>
        <begin position="339"/>
        <end position="366"/>
    </location>
</feature>
<dbReference type="InterPro" id="IPR001715">
    <property type="entry name" value="CH_dom"/>
</dbReference>
<proteinExistence type="predicted"/>
<name>A0AAV2I9K4_LYMST</name>
<keyword evidence="1" id="KW-0677">Repeat</keyword>
<comment type="caution">
    <text evidence="6">The sequence shown here is derived from an EMBL/GenBank/DDBJ whole genome shotgun (WGS) entry which is preliminary data.</text>
</comment>
<organism evidence="6 7">
    <name type="scientific">Lymnaea stagnalis</name>
    <name type="common">Great pond snail</name>
    <name type="synonym">Helix stagnalis</name>
    <dbReference type="NCBI Taxonomy" id="6523"/>
    <lineage>
        <taxon>Eukaryota</taxon>
        <taxon>Metazoa</taxon>
        <taxon>Spiralia</taxon>
        <taxon>Lophotrochozoa</taxon>
        <taxon>Mollusca</taxon>
        <taxon>Gastropoda</taxon>
        <taxon>Heterobranchia</taxon>
        <taxon>Euthyneura</taxon>
        <taxon>Panpulmonata</taxon>
        <taxon>Hygrophila</taxon>
        <taxon>Lymnaeoidea</taxon>
        <taxon>Lymnaeidae</taxon>
        <taxon>Lymnaea</taxon>
    </lineage>
</organism>
<feature type="repeat" description="ANK" evidence="3">
    <location>
        <begin position="555"/>
        <end position="587"/>
    </location>
</feature>
<dbReference type="SUPFAM" id="SSF48403">
    <property type="entry name" value="Ankyrin repeat"/>
    <property type="match status" value="1"/>
</dbReference>
<dbReference type="Pfam" id="PF00307">
    <property type="entry name" value="CH"/>
    <property type="match status" value="1"/>
</dbReference>
<keyword evidence="2 3" id="KW-0040">ANK repeat</keyword>
<feature type="domain" description="Calponin-homology (CH)" evidence="5">
    <location>
        <begin position="205"/>
        <end position="302"/>
    </location>
</feature>
<dbReference type="InterPro" id="IPR036872">
    <property type="entry name" value="CH_dom_sf"/>
</dbReference>
<evidence type="ECO:0000256" key="4">
    <source>
        <dbReference type="SAM" id="Coils"/>
    </source>
</evidence>
<keyword evidence="4" id="KW-0175">Coiled coil</keyword>
<dbReference type="InterPro" id="IPR002110">
    <property type="entry name" value="Ankyrin_rpt"/>
</dbReference>
<protein>
    <recommendedName>
        <fullName evidence="5">Calponin-homology (CH) domain-containing protein</fullName>
    </recommendedName>
</protein>
<evidence type="ECO:0000256" key="3">
    <source>
        <dbReference type="PROSITE-ProRule" id="PRU00023"/>
    </source>
</evidence>
<gene>
    <name evidence="6" type="ORF">GSLYS_00014806001</name>
</gene>
<keyword evidence="7" id="KW-1185">Reference proteome</keyword>
<feature type="repeat" description="ANK" evidence="3">
    <location>
        <begin position="683"/>
        <end position="715"/>
    </location>
</feature>
<sequence length="1074" mass="122343">MSMRTKIRGMTAWVNFRLLPYDHLMSNVLMDLLTGTGMKYLVKSITGRDIQRVDNMDGLTTQQVQTRVNWVVDELKKCDVLPQDAYVDSRLFAMRSSDQVFDLLWRLISHDIWFLWERVEFLQQDDPDVITQVPFKWTPDPPPHKKKKNLKKSLLSGFGASAFVENKNDNQTEPESNWIKFPNSEFMKNFKQKRKDPDKYPSPEACILEIINTQLKKTSEGKKLACYSLDDLVDSRVLCALVNSFVPNTFTTDLLLNDRWTVNLVLRTAEKMLYADTPFSSEDLAEADGMAVTSYFTFLFMVAFKYRQCQMVASKNEILQNLLQENSKTLQKCPTIVSNAQELQLRKDLKSQIEHLKEEIDSLAHHFDIKYCTQWVKHVHSIQLEVRKYVKDFMVRKFDCVTVPRNITISDLCLSYVINLSLSKGSGFYLSEACETLTDGRRLVLKVKETGEFIDDFTSKNKLSIKQLLGITKTAPVDINPKNYPKYDFYFEALSRNKYLKAGSIFLYQVFPGNSLSWEHMFIKAARENELDRVERMVQFFPSDFSFINSRDTKTGQTALHMAARHGHFDIVQLLLENGANIDAKDNSKCTPIFSAIEGLQKPIAHLLLEWGCDVHCRNLKGLSPFEAVKNDEFRQFLVDLYEHYSATVPKIMKGSKEVMEQAIRDHRSGERQFCSLHSRCINGSTLLHTASFYGYHNSISSLLQMKVNVNLKDFKGATPLQRAKDHETLLLLLENGAEVGVEDAEGNTCLHTKCYGEIDRPTDLKCISLLLEWGASVLKRNKKNLLPIHCCIMQGRVDAAAVLLGSDKDQTILKNCHEETTDSPPSLLYLAVANNFLNCAQWLIQEGFNFKEKEQDVLLHKILMEKIKVSSRVDTIKFLLQNGADANPVYEDGNSTLHQATMLSGPTDVLEVLLAFGAQVDHLNNEGSSPLMMACKASNPLAARLLINNGANMRQKNIYGHAAFDHIEDFEEWINSGYFSDDIVARLKGYNLKQTRDLIRSISQRVQHSFPQNNAIPPARSLRSASQPRIGYRTIKSAPPASNGYRAICSARSFYSLKPPQTALPAIMRLQNY</sequence>
<dbReference type="PROSITE" id="PS50088">
    <property type="entry name" value="ANK_REPEAT"/>
    <property type="match status" value="4"/>
</dbReference>
<evidence type="ECO:0000259" key="5">
    <source>
        <dbReference type="Pfam" id="PF00307"/>
    </source>
</evidence>
<dbReference type="Gene3D" id="1.25.40.20">
    <property type="entry name" value="Ankyrin repeat-containing domain"/>
    <property type="match status" value="3"/>
</dbReference>
<dbReference type="AlphaFoldDB" id="A0AAV2I9K4"/>
<dbReference type="PANTHER" id="PTHR24198:SF165">
    <property type="entry name" value="ANKYRIN REPEAT-CONTAINING PROTEIN-RELATED"/>
    <property type="match status" value="1"/>
</dbReference>
<dbReference type="PRINTS" id="PR01415">
    <property type="entry name" value="ANKYRIN"/>
</dbReference>
<dbReference type="SUPFAM" id="SSF47576">
    <property type="entry name" value="Calponin-homology domain, CH-domain"/>
    <property type="match status" value="1"/>
</dbReference>
<evidence type="ECO:0000256" key="2">
    <source>
        <dbReference type="ARBA" id="ARBA00023043"/>
    </source>
</evidence>
<dbReference type="Pfam" id="PF12796">
    <property type="entry name" value="Ank_2"/>
    <property type="match status" value="3"/>
</dbReference>
<feature type="repeat" description="ANK" evidence="3">
    <location>
        <begin position="927"/>
        <end position="959"/>
    </location>
</feature>
<dbReference type="PROSITE" id="PS50297">
    <property type="entry name" value="ANK_REP_REGION"/>
    <property type="match status" value="4"/>
</dbReference>